<keyword evidence="2" id="KW-1185">Reference proteome</keyword>
<comment type="caution">
    <text evidence="1">The sequence shown here is derived from an EMBL/GenBank/DDBJ whole genome shotgun (WGS) entry which is preliminary data.</text>
</comment>
<name>A0AAW0IQP5_QUESU</name>
<dbReference type="AlphaFoldDB" id="A0AAW0IQP5"/>
<gene>
    <name evidence="1" type="ORF">CFP56_043560</name>
</gene>
<dbReference type="Proteomes" id="UP000237347">
    <property type="component" value="Unassembled WGS sequence"/>
</dbReference>
<protein>
    <submittedName>
        <fullName evidence="1">Uncharacterized protein</fullName>
    </submittedName>
</protein>
<dbReference type="CDD" id="cd00298">
    <property type="entry name" value="ACD_sHsps_p23-like"/>
    <property type="match status" value="1"/>
</dbReference>
<organism evidence="1 2">
    <name type="scientific">Quercus suber</name>
    <name type="common">Cork oak</name>
    <dbReference type="NCBI Taxonomy" id="58331"/>
    <lineage>
        <taxon>Eukaryota</taxon>
        <taxon>Viridiplantae</taxon>
        <taxon>Streptophyta</taxon>
        <taxon>Embryophyta</taxon>
        <taxon>Tracheophyta</taxon>
        <taxon>Spermatophyta</taxon>
        <taxon>Magnoliopsida</taxon>
        <taxon>eudicotyledons</taxon>
        <taxon>Gunneridae</taxon>
        <taxon>Pentapetalae</taxon>
        <taxon>rosids</taxon>
        <taxon>fabids</taxon>
        <taxon>Fagales</taxon>
        <taxon>Fagaceae</taxon>
        <taxon>Quercus</taxon>
    </lineage>
</organism>
<sequence length="69" mass="7790">MPGATKETVSVRVKDGSVLFAVKLRWILIRWRVAGPYDGSFGPFDMSKLGDIKAEVNYGVLKMLINYRK</sequence>
<accession>A0AAW0IQP5</accession>
<evidence type="ECO:0000313" key="2">
    <source>
        <dbReference type="Proteomes" id="UP000237347"/>
    </source>
</evidence>
<evidence type="ECO:0000313" key="1">
    <source>
        <dbReference type="EMBL" id="KAK7816829.1"/>
    </source>
</evidence>
<proteinExistence type="predicted"/>
<reference evidence="1 2" key="1">
    <citation type="journal article" date="2018" name="Sci. Data">
        <title>The draft genome sequence of cork oak.</title>
        <authorList>
            <person name="Ramos A.M."/>
            <person name="Usie A."/>
            <person name="Barbosa P."/>
            <person name="Barros P.M."/>
            <person name="Capote T."/>
            <person name="Chaves I."/>
            <person name="Simoes F."/>
            <person name="Abreu I."/>
            <person name="Carrasquinho I."/>
            <person name="Faro C."/>
            <person name="Guimaraes J.B."/>
            <person name="Mendonca D."/>
            <person name="Nobrega F."/>
            <person name="Rodrigues L."/>
            <person name="Saibo N.J.M."/>
            <person name="Varela M.C."/>
            <person name="Egas C."/>
            <person name="Matos J."/>
            <person name="Miguel C.M."/>
            <person name="Oliveira M.M."/>
            <person name="Ricardo C.P."/>
            <person name="Goncalves S."/>
        </authorList>
    </citation>
    <scope>NUCLEOTIDE SEQUENCE [LARGE SCALE GENOMIC DNA]</scope>
    <source>
        <strain evidence="2">cv. HL8</strain>
    </source>
</reference>
<dbReference type="EMBL" id="PKMF04000916">
    <property type="protein sequence ID" value="KAK7816829.1"/>
    <property type="molecule type" value="Genomic_DNA"/>
</dbReference>